<proteinExistence type="predicted"/>
<dbReference type="AlphaFoldDB" id="A0AAV5MD40"/>
<sequence length="40" mass="4479">MDDEDDSSLTLHEVLDDKLRVRYFKGYLAAVAQAIKPAPS</sequence>
<reference evidence="1 2" key="1">
    <citation type="journal article" date="2021" name="Commun. Biol.">
        <title>The genome of Shorea leprosula (Dipterocarpaceae) highlights the ecological relevance of drought in aseasonal tropical rainforests.</title>
        <authorList>
            <person name="Ng K.K.S."/>
            <person name="Kobayashi M.J."/>
            <person name="Fawcett J.A."/>
            <person name="Hatakeyama M."/>
            <person name="Paape T."/>
            <person name="Ng C.H."/>
            <person name="Ang C.C."/>
            <person name="Tnah L.H."/>
            <person name="Lee C.T."/>
            <person name="Nishiyama T."/>
            <person name="Sese J."/>
            <person name="O'Brien M.J."/>
            <person name="Copetti D."/>
            <person name="Mohd Noor M.I."/>
            <person name="Ong R.C."/>
            <person name="Putra M."/>
            <person name="Sireger I.Z."/>
            <person name="Indrioko S."/>
            <person name="Kosugi Y."/>
            <person name="Izuno A."/>
            <person name="Isagi Y."/>
            <person name="Lee S.L."/>
            <person name="Shimizu K.K."/>
        </authorList>
    </citation>
    <scope>NUCLEOTIDE SEQUENCE [LARGE SCALE GENOMIC DNA]</scope>
    <source>
        <strain evidence="1">214</strain>
    </source>
</reference>
<name>A0AAV5MD40_9ROSI</name>
<evidence type="ECO:0000313" key="2">
    <source>
        <dbReference type="Proteomes" id="UP001054252"/>
    </source>
</evidence>
<gene>
    <name evidence="1" type="ORF">SLEP1_g53749</name>
</gene>
<organism evidence="1 2">
    <name type="scientific">Rubroshorea leprosula</name>
    <dbReference type="NCBI Taxonomy" id="152421"/>
    <lineage>
        <taxon>Eukaryota</taxon>
        <taxon>Viridiplantae</taxon>
        <taxon>Streptophyta</taxon>
        <taxon>Embryophyta</taxon>
        <taxon>Tracheophyta</taxon>
        <taxon>Spermatophyta</taxon>
        <taxon>Magnoliopsida</taxon>
        <taxon>eudicotyledons</taxon>
        <taxon>Gunneridae</taxon>
        <taxon>Pentapetalae</taxon>
        <taxon>rosids</taxon>
        <taxon>malvids</taxon>
        <taxon>Malvales</taxon>
        <taxon>Dipterocarpaceae</taxon>
        <taxon>Rubroshorea</taxon>
    </lineage>
</organism>
<dbReference type="EMBL" id="BPVZ01000215">
    <property type="protein sequence ID" value="GKV46781.1"/>
    <property type="molecule type" value="Genomic_DNA"/>
</dbReference>
<dbReference type="Gene3D" id="3.20.20.80">
    <property type="entry name" value="Glycosidases"/>
    <property type="match status" value="1"/>
</dbReference>
<comment type="caution">
    <text evidence="1">The sequence shown here is derived from an EMBL/GenBank/DDBJ whole genome shotgun (WGS) entry which is preliminary data.</text>
</comment>
<evidence type="ECO:0000313" key="1">
    <source>
        <dbReference type="EMBL" id="GKV46781.1"/>
    </source>
</evidence>
<keyword evidence="2" id="KW-1185">Reference proteome</keyword>
<accession>A0AAV5MD40</accession>
<dbReference type="Proteomes" id="UP001054252">
    <property type="component" value="Unassembled WGS sequence"/>
</dbReference>
<protein>
    <submittedName>
        <fullName evidence="1">Uncharacterized protein</fullName>
    </submittedName>
</protein>